<dbReference type="PIRSF" id="PIRSF000126">
    <property type="entry name" value="11-beta-HSD1"/>
    <property type="match status" value="1"/>
</dbReference>
<dbReference type="Pfam" id="PF00106">
    <property type="entry name" value="adh_short"/>
    <property type="match status" value="1"/>
</dbReference>
<dbReference type="InterPro" id="IPR020904">
    <property type="entry name" value="Sc_DH/Rdtase_CS"/>
</dbReference>
<reference evidence="4" key="1">
    <citation type="submission" date="2016-04" db="EMBL/GenBank/DDBJ databases">
        <authorList>
            <person name="Tabuchi Yagui T.R."/>
        </authorList>
    </citation>
    <scope>NUCLEOTIDE SEQUENCE [LARGE SCALE GENOMIC DNA]</scope>
    <source>
        <strain evidence="4">NIES-26</strain>
    </source>
</reference>
<keyword evidence="5" id="KW-1185">Reference proteome</keyword>
<protein>
    <submittedName>
        <fullName evidence="4">Short-chain dehydrogenase</fullName>
    </submittedName>
</protein>
<dbReference type="InterPro" id="IPR002347">
    <property type="entry name" value="SDR_fam"/>
</dbReference>
<gene>
    <name evidence="4" type="ORF">A6770_29840</name>
</gene>
<evidence type="ECO:0000256" key="2">
    <source>
        <dbReference type="ARBA" id="ARBA00023002"/>
    </source>
</evidence>
<dbReference type="GO" id="GO:0016616">
    <property type="term" value="F:oxidoreductase activity, acting on the CH-OH group of donors, NAD or NADP as acceptor"/>
    <property type="evidence" value="ECO:0007669"/>
    <property type="project" value="UniProtKB-ARBA"/>
</dbReference>
<dbReference type="SUPFAM" id="SSF51735">
    <property type="entry name" value="NAD(P)-binding Rossmann-fold domains"/>
    <property type="match status" value="1"/>
</dbReference>
<comment type="similarity">
    <text evidence="1 3">Belongs to the short-chain dehydrogenases/reductases (SDR) family.</text>
</comment>
<dbReference type="Proteomes" id="UP000252107">
    <property type="component" value="Unassembled WGS sequence"/>
</dbReference>
<evidence type="ECO:0000256" key="1">
    <source>
        <dbReference type="ARBA" id="ARBA00006484"/>
    </source>
</evidence>
<keyword evidence="2" id="KW-0560">Oxidoreductase</keyword>
<comment type="caution">
    <text evidence="4">The sequence shown here is derived from an EMBL/GenBank/DDBJ whole genome shotgun (WGS) entry which is preliminary data.</text>
</comment>
<dbReference type="GO" id="GO:0016020">
    <property type="term" value="C:membrane"/>
    <property type="evidence" value="ECO:0007669"/>
    <property type="project" value="TreeGrafter"/>
</dbReference>
<dbReference type="PRINTS" id="PR00081">
    <property type="entry name" value="GDHRDH"/>
</dbReference>
<sequence>MDLKNKVAIITGASSGIGEATAYELDAAGMNLVLTARNKDKLHQLTSKLTNATFVTSEVTDPDLSKQLLETALNSFGRVDALVNNAGVMVIGTVETIDIEEICQMVRINVEAAFRLAYFFAKHFKQQSNGFIANLSSISGTTNYPTMAAYCGTKHAIESFTDCLRLELAGSGVGVGCVEPGKVATNLYQNWSDDQKQIVAIEQPLVAQDIARAIRFILEQPSNVNIGRLLITPAHQSA</sequence>
<dbReference type="FunFam" id="3.40.50.720:FF:000047">
    <property type="entry name" value="NADP-dependent L-serine/L-allo-threonine dehydrogenase"/>
    <property type="match status" value="1"/>
</dbReference>
<proteinExistence type="inferred from homology"/>
<dbReference type="InterPro" id="IPR036291">
    <property type="entry name" value="NAD(P)-bd_dom_sf"/>
</dbReference>
<dbReference type="CDD" id="cd05233">
    <property type="entry name" value="SDR_c"/>
    <property type="match status" value="1"/>
</dbReference>
<dbReference type="PANTHER" id="PTHR44196:SF1">
    <property type="entry name" value="DEHYDROGENASE_REDUCTASE SDR FAMILY MEMBER 7B"/>
    <property type="match status" value="1"/>
</dbReference>
<dbReference type="Gene3D" id="3.40.50.720">
    <property type="entry name" value="NAD(P)-binding Rossmann-like Domain"/>
    <property type="match status" value="1"/>
</dbReference>
<name>A0A367QDN0_9NOSO</name>
<dbReference type="PROSITE" id="PS00061">
    <property type="entry name" value="ADH_SHORT"/>
    <property type="match status" value="1"/>
</dbReference>
<dbReference type="PRINTS" id="PR00080">
    <property type="entry name" value="SDRFAMILY"/>
</dbReference>
<evidence type="ECO:0000256" key="3">
    <source>
        <dbReference type="RuleBase" id="RU000363"/>
    </source>
</evidence>
<dbReference type="AlphaFoldDB" id="A0A367QDN0"/>
<organism evidence="4 5">
    <name type="scientific">Nostoc minutum NIES-26</name>
    <dbReference type="NCBI Taxonomy" id="1844469"/>
    <lineage>
        <taxon>Bacteria</taxon>
        <taxon>Bacillati</taxon>
        <taxon>Cyanobacteriota</taxon>
        <taxon>Cyanophyceae</taxon>
        <taxon>Nostocales</taxon>
        <taxon>Nostocaceae</taxon>
        <taxon>Nostoc</taxon>
    </lineage>
</organism>
<evidence type="ECO:0000313" key="5">
    <source>
        <dbReference type="Proteomes" id="UP000252107"/>
    </source>
</evidence>
<accession>A0A367QDN0</accession>
<evidence type="ECO:0000313" key="4">
    <source>
        <dbReference type="EMBL" id="RCJ22308.1"/>
    </source>
</evidence>
<dbReference type="PANTHER" id="PTHR44196">
    <property type="entry name" value="DEHYDROGENASE/REDUCTASE SDR FAMILY MEMBER 7B"/>
    <property type="match status" value="1"/>
</dbReference>
<dbReference type="EMBL" id="LXQD01000326">
    <property type="protein sequence ID" value="RCJ22308.1"/>
    <property type="molecule type" value="Genomic_DNA"/>
</dbReference>